<dbReference type="Pfam" id="PF15892">
    <property type="entry name" value="BNR_4"/>
    <property type="match status" value="1"/>
</dbReference>
<proteinExistence type="predicted"/>
<keyword evidence="2" id="KW-1185">Reference proteome</keyword>
<accession>A0A5C7GME7</accession>
<gene>
    <name evidence="1" type="ORF">FUA22_06485</name>
</gene>
<name>A0A5C7GME7_9FLAO</name>
<protein>
    <submittedName>
        <fullName evidence="1">Uncharacterized protein</fullName>
    </submittedName>
</protein>
<comment type="caution">
    <text evidence="1">The sequence shown here is derived from an EMBL/GenBank/DDBJ whole genome shotgun (WGS) entry which is preliminary data.</text>
</comment>
<dbReference type="OrthoDB" id="223410at2"/>
<dbReference type="AlphaFoldDB" id="A0A5C7GME7"/>
<evidence type="ECO:0000313" key="1">
    <source>
        <dbReference type="EMBL" id="TXG39513.1"/>
    </source>
</evidence>
<dbReference type="Proteomes" id="UP000321080">
    <property type="component" value="Unassembled WGS sequence"/>
</dbReference>
<dbReference type="PROSITE" id="PS51257">
    <property type="entry name" value="PROKAR_LIPOPROTEIN"/>
    <property type="match status" value="1"/>
</dbReference>
<evidence type="ECO:0000313" key="2">
    <source>
        <dbReference type="Proteomes" id="UP000321080"/>
    </source>
</evidence>
<reference evidence="1 2" key="1">
    <citation type="submission" date="2019-08" db="EMBL/GenBank/DDBJ databases">
        <title>Seonamhaeicola sediminis sp. nov., isolated from marine sediment.</title>
        <authorList>
            <person name="Cao W.R."/>
        </authorList>
    </citation>
    <scope>NUCLEOTIDE SEQUENCE [LARGE SCALE GENOMIC DNA]</scope>
    <source>
        <strain evidence="1 2">1505</strain>
    </source>
</reference>
<sequence length="457" mass="52337">MKRISLIILSIFLLYSCMNKSKDSGELKEKNGPEIVEEIEVDSIWAGNGVGFDLKTVGDKQFVAYYDRKRMMTVASRDIGSKEWTKKTLPNQLMWDSHNSVKLGIDELGYIHVSGNMHVHPLAYFKSSKPFDVNTMVMVNEMIGQDEKSVTYPKFFHDKSGSLLFSYRAGSCGNGNILINRFLAKEKKWERYLEQPLFEGIEANDDRAAYHHWVKDANGDFHFVWIWRWTPMVETSHHICYAKTSDFKNWKNAAGETVNLPFRPDDKKVLVDDTPTKGGMHNSRYKIMLSKDGEPIIGYVKYDEAGLTQFYLAKFMDGKWMSKKISNWDFRWKFIDGGAFMSIGGQFSFAGISNDNIIAIDWKTEKGESGQYSIDYSNLEHTNKAVDIKTKYPKDINKPLTNRPNMNVRLANDQSGPQKDGSRYVLKWETEHGGFKKHAPKVIPEGPLSALVLLKIQ</sequence>
<organism evidence="1 2">
    <name type="scientific">Seonamhaeicola maritimus</name>
    <dbReference type="NCBI Taxonomy" id="2591822"/>
    <lineage>
        <taxon>Bacteria</taxon>
        <taxon>Pseudomonadati</taxon>
        <taxon>Bacteroidota</taxon>
        <taxon>Flavobacteriia</taxon>
        <taxon>Flavobacteriales</taxon>
        <taxon>Flavobacteriaceae</taxon>
    </lineage>
</organism>
<dbReference type="EMBL" id="VRKQ01000008">
    <property type="protein sequence ID" value="TXG39513.1"/>
    <property type="molecule type" value="Genomic_DNA"/>
</dbReference>